<evidence type="ECO:0000313" key="2">
    <source>
        <dbReference type="Proteomes" id="UP000000345"/>
    </source>
</evidence>
<keyword evidence="2" id="KW-1185">Reference proteome</keyword>
<dbReference type="PIRSF" id="PIRSF006600">
    <property type="entry name" value="UCP006600"/>
    <property type="match status" value="1"/>
</dbReference>
<protein>
    <recommendedName>
        <fullName evidence="3">DUF1890 domain-containing protein</fullName>
    </recommendedName>
</protein>
<dbReference type="GeneID" id="9704881"/>
<evidence type="ECO:0000313" key="1">
    <source>
        <dbReference type="EMBL" id="ADL58766.1"/>
    </source>
</evidence>
<dbReference type="RefSeq" id="WP_013295988.1">
    <property type="nucleotide sequence ID" value="NC_014408.1"/>
</dbReference>
<evidence type="ECO:0008006" key="3">
    <source>
        <dbReference type="Google" id="ProtNLM"/>
    </source>
</evidence>
<proteinExistence type="predicted"/>
<dbReference type="Pfam" id="PF09001">
    <property type="entry name" value="DUF1890"/>
    <property type="match status" value="1"/>
</dbReference>
<sequence>MKALMILGCPESPVQVPLAIYTSHKLRKKGFSVTLTANPAAIRLVQVADPEGVYTGELTDLDSCLNELSEGDYEFLVGFVPNDAATAYLATFAGILNTETLAVVFERDADTLEKLVDAVMEGTEAEVIAARAHHNPAPLRVRIDRFLEEL</sequence>
<dbReference type="GeneID" id="77399945"/>
<reference evidence="1 2" key="2">
    <citation type="journal article" date="2010" name="J. Bacteriol.">
        <title>Complete genome sequence of Methanothermobacter marburgensis, a methanoarchaeon model organism.</title>
        <authorList>
            <person name="Liesegang H."/>
            <person name="Kaster A.K."/>
            <person name="Wiezer A."/>
            <person name="Goenrich M."/>
            <person name="Wollherr A."/>
            <person name="Seedorf H."/>
            <person name="Gottschalk G."/>
            <person name="Thauer R.K."/>
        </authorList>
    </citation>
    <scope>NUCLEOTIDE SEQUENCE [LARGE SCALE GENOMIC DNA]</scope>
    <source>
        <strain evidence="2">ATCC BAA-927 / DSM 2133 / JCM 14651 / NBRC 100331 / OCM 82 / Marburg</strain>
    </source>
</reference>
<reference key="1">
    <citation type="submission" date="2009-08" db="EMBL/GenBank/DDBJ databases">
        <title>The genome sequence of Methanothermobacter marburgensis.</title>
        <authorList>
            <person name="Kaster A."/>
            <person name="Seedorf H."/>
            <person name="Goenrich M."/>
            <person name="Wiezer A."/>
            <person name="Liesegang H."/>
            <person name="Thauer R."/>
            <person name="Gottschalk G."/>
        </authorList>
    </citation>
    <scope>NUCLEOTIDE SEQUENCE</scope>
    <source>
        <strain>Marburg</strain>
    </source>
</reference>
<dbReference type="Gene3D" id="3.40.50.10160">
    <property type="entry name" value="MTH777-like"/>
    <property type="match status" value="1"/>
</dbReference>
<dbReference type="SUPFAM" id="SSF75181">
    <property type="entry name" value="Hypothetical protein MTH777 (MT0777)"/>
    <property type="match status" value="1"/>
</dbReference>
<accession>D9PX18</accession>
<dbReference type="AlphaFoldDB" id="D9PX18"/>
<organism evidence="1 2">
    <name type="scientific">Methanothermobacter marburgensis (strain ATCC BAA-927 / DSM 2133 / JCM 14651 / NBRC 100331 / OCM 82 / Marburg)</name>
    <name type="common">Methanobacterium thermoautotrophicum</name>
    <dbReference type="NCBI Taxonomy" id="79929"/>
    <lineage>
        <taxon>Archaea</taxon>
        <taxon>Methanobacteriati</taxon>
        <taxon>Methanobacteriota</taxon>
        <taxon>Methanomada group</taxon>
        <taxon>Methanobacteria</taxon>
        <taxon>Methanobacteriales</taxon>
        <taxon>Methanobacteriaceae</taxon>
        <taxon>Methanothermobacter</taxon>
    </lineage>
</organism>
<name>D9PX18_METTM</name>
<dbReference type="Proteomes" id="UP000000345">
    <property type="component" value="Chromosome"/>
</dbReference>
<dbReference type="STRING" id="79929.MTBMA_c11730"/>
<dbReference type="InterPro" id="IPR036608">
    <property type="entry name" value="MTH777-like_sf"/>
</dbReference>
<dbReference type="OrthoDB" id="144859at2157"/>
<dbReference type="HOGENOM" id="CLU_142041_0_0_2"/>
<dbReference type="KEGG" id="mmg:MTBMA_c11730"/>
<dbReference type="InterPro" id="IPR012033">
    <property type="entry name" value="UCP006600"/>
</dbReference>
<gene>
    <name evidence="1" type="ordered locus">MTBMA_c11730</name>
</gene>
<dbReference type="EMBL" id="CP001710">
    <property type="protein sequence ID" value="ADL58766.1"/>
    <property type="molecule type" value="Genomic_DNA"/>
</dbReference>
<dbReference type="PaxDb" id="79929-MTBMA_c11730"/>